<keyword evidence="5 8" id="KW-0812">Transmembrane</keyword>
<keyword evidence="7 8" id="KW-0472">Membrane</keyword>
<organism evidence="9 10">
    <name type="scientific">Cohnella phaseoli</name>
    <dbReference type="NCBI Taxonomy" id="456490"/>
    <lineage>
        <taxon>Bacteria</taxon>
        <taxon>Bacillati</taxon>
        <taxon>Bacillota</taxon>
        <taxon>Bacilli</taxon>
        <taxon>Bacillales</taxon>
        <taxon>Paenibacillaceae</taxon>
        <taxon>Cohnella</taxon>
    </lineage>
</organism>
<evidence type="ECO:0000313" key="10">
    <source>
        <dbReference type="Proteomes" id="UP000256977"/>
    </source>
</evidence>
<evidence type="ECO:0000256" key="3">
    <source>
        <dbReference type="ARBA" id="ARBA00022448"/>
    </source>
</evidence>
<keyword evidence="10" id="KW-1185">Reference proteome</keyword>
<accession>A0A3D9JMA1</accession>
<dbReference type="PANTHER" id="PTHR34975:SF2">
    <property type="entry name" value="SPORE GERMINATION PROTEIN A2"/>
    <property type="match status" value="1"/>
</dbReference>
<feature type="transmembrane region" description="Helical" evidence="8">
    <location>
        <begin position="145"/>
        <end position="164"/>
    </location>
</feature>
<sequence>MKTDNMISPVQMAVLLLVYMTGSTILFVPSTLLAQSGNAFWLSMLVSGLFGCLPLGCMLYLNRRFPGETLIEGGIRTIGYPVTLILMVPYIVFMILLQAYIYFSIGAFFTTTMMRDTPVFIFNGLMAMISALTVRAGALVMARMFMLLSFLLVGVIVLVLVFNVESYHLNYLLPVLPMGIKPVFHSAYLTSGFIYGDFLVFAFVFAYLRPKEGKTATKPIFLGYLINWLLVSFTSLCCIMALGPLTNEYQYPLFNISRLISIQEIIERLESIIGMSMMAGSYMKATITLFALNTAITRLLKQKDDGQLVYPLALLGLVLSLIVVRNEADFGDVLLTWPMLTFTVSLTLYVFTFVALISKRHAKTNLSDQHKKGSSPSP</sequence>
<evidence type="ECO:0000256" key="5">
    <source>
        <dbReference type="ARBA" id="ARBA00022692"/>
    </source>
</evidence>
<evidence type="ECO:0000256" key="7">
    <source>
        <dbReference type="ARBA" id="ARBA00023136"/>
    </source>
</evidence>
<comment type="similarity">
    <text evidence="2">Belongs to the amino acid-polyamine-organocation (APC) superfamily. Spore germination protein (SGP) (TC 2.A.3.9) family.</text>
</comment>
<proteinExistence type="inferred from homology"/>
<dbReference type="Gene3D" id="1.20.1740.10">
    <property type="entry name" value="Amino acid/polyamine transporter I"/>
    <property type="match status" value="1"/>
</dbReference>
<feature type="transmembrane region" description="Helical" evidence="8">
    <location>
        <begin position="337"/>
        <end position="357"/>
    </location>
</feature>
<dbReference type="GO" id="GO:0009847">
    <property type="term" value="P:spore germination"/>
    <property type="evidence" value="ECO:0007669"/>
    <property type="project" value="InterPro"/>
</dbReference>
<reference evidence="9 10" key="1">
    <citation type="submission" date="2018-07" db="EMBL/GenBank/DDBJ databases">
        <title>Genomic Encyclopedia of Type Strains, Phase III (KMG-III): the genomes of soil and plant-associated and newly described type strains.</title>
        <authorList>
            <person name="Whitman W."/>
        </authorList>
    </citation>
    <scope>NUCLEOTIDE SEQUENCE [LARGE SCALE GENOMIC DNA]</scope>
    <source>
        <strain evidence="9 10">CECT 7287</strain>
    </source>
</reference>
<dbReference type="NCBIfam" id="TIGR00912">
    <property type="entry name" value="2A0309"/>
    <property type="match status" value="1"/>
</dbReference>
<dbReference type="PANTHER" id="PTHR34975">
    <property type="entry name" value="SPORE GERMINATION PROTEIN A2"/>
    <property type="match status" value="1"/>
</dbReference>
<feature type="transmembrane region" description="Helical" evidence="8">
    <location>
        <begin position="117"/>
        <end position="138"/>
    </location>
</feature>
<name>A0A3D9JMA1_9BACL</name>
<dbReference type="AlphaFoldDB" id="A0A3D9JMA1"/>
<dbReference type="InterPro" id="IPR004761">
    <property type="entry name" value="Spore_GerAB"/>
</dbReference>
<evidence type="ECO:0000256" key="8">
    <source>
        <dbReference type="SAM" id="Phobius"/>
    </source>
</evidence>
<dbReference type="Pfam" id="PF03845">
    <property type="entry name" value="Spore_permease"/>
    <property type="match status" value="1"/>
</dbReference>
<feature type="transmembrane region" description="Helical" evidence="8">
    <location>
        <begin position="82"/>
        <end position="105"/>
    </location>
</feature>
<evidence type="ECO:0000256" key="2">
    <source>
        <dbReference type="ARBA" id="ARBA00007998"/>
    </source>
</evidence>
<feature type="transmembrane region" description="Helical" evidence="8">
    <location>
        <begin position="12"/>
        <end position="33"/>
    </location>
</feature>
<evidence type="ECO:0000256" key="6">
    <source>
        <dbReference type="ARBA" id="ARBA00022989"/>
    </source>
</evidence>
<feature type="transmembrane region" description="Helical" evidence="8">
    <location>
        <begin position="184"/>
        <end position="208"/>
    </location>
</feature>
<feature type="transmembrane region" description="Helical" evidence="8">
    <location>
        <begin position="220"/>
        <end position="243"/>
    </location>
</feature>
<dbReference type="GO" id="GO:0016020">
    <property type="term" value="C:membrane"/>
    <property type="evidence" value="ECO:0007669"/>
    <property type="project" value="UniProtKB-SubCell"/>
</dbReference>
<dbReference type="OrthoDB" id="2663541at2"/>
<feature type="transmembrane region" description="Helical" evidence="8">
    <location>
        <begin position="39"/>
        <end position="61"/>
    </location>
</feature>
<evidence type="ECO:0000256" key="4">
    <source>
        <dbReference type="ARBA" id="ARBA00022544"/>
    </source>
</evidence>
<protein>
    <submittedName>
        <fullName evidence="9">Spore germination protein KB</fullName>
    </submittedName>
</protein>
<keyword evidence="4" id="KW-0309">Germination</keyword>
<comment type="subcellular location">
    <subcellularLocation>
        <location evidence="1">Membrane</location>
        <topology evidence="1">Multi-pass membrane protein</topology>
    </subcellularLocation>
</comment>
<keyword evidence="3" id="KW-0813">Transport</keyword>
<comment type="caution">
    <text evidence="9">The sequence shown here is derived from an EMBL/GenBank/DDBJ whole genome shotgun (WGS) entry which is preliminary data.</text>
</comment>
<gene>
    <name evidence="9" type="ORF">DFP98_11792</name>
</gene>
<evidence type="ECO:0000313" key="9">
    <source>
        <dbReference type="EMBL" id="RED75120.1"/>
    </source>
</evidence>
<dbReference type="RefSeq" id="WP_116062542.1">
    <property type="nucleotide sequence ID" value="NZ_QRDZ01000017.1"/>
</dbReference>
<feature type="transmembrane region" description="Helical" evidence="8">
    <location>
        <begin position="308"/>
        <end position="325"/>
    </location>
</feature>
<dbReference type="Proteomes" id="UP000256977">
    <property type="component" value="Unassembled WGS sequence"/>
</dbReference>
<dbReference type="EMBL" id="QRDZ01000017">
    <property type="protein sequence ID" value="RED75120.1"/>
    <property type="molecule type" value="Genomic_DNA"/>
</dbReference>
<evidence type="ECO:0000256" key="1">
    <source>
        <dbReference type="ARBA" id="ARBA00004141"/>
    </source>
</evidence>
<keyword evidence="6 8" id="KW-1133">Transmembrane helix</keyword>
<feature type="transmembrane region" description="Helical" evidence="8">
    <location>
        <begin position="272"/>
        <end position="296"/>
    </location>
</feature>